<evidence type="ECO:0000256" key="4">
    <source>
        <dbReference type="ARBA" id="ARBA00022705"/>
    </source>
</evidence>
<organism evidence="11 12">
    <name type="scientific">Diploscapter pachys</name>
    <dbReference type="NCBI Taxonomy" id="2018661"/>
    <lineage>
        <taxon>Eukaryota</taxon>
        <taxon>Metazoa</taxon>
        <taxon>Ecdysozoa</taxon>
        <taxon>Nematoda</taxon>
        <taxon>Chromadorea</taxon>
        <taxon>Rhabditida</taxon>
        <taxon>Rhabditina</taxon>
        <taxon>Rhabditomorpha</taxon>
        <taxon>Rhabditoidea</taxon>
        <taxon>Rhabditidae</taxon>
        <taxon>Diploscapter</taxon>
    </lineage>
</organism>
<sequence length="661" mass="73250">MSRKARVGVLTGLNDEKENGGREKSSKEAGFDGTENFDNYAFDPFFGINLKNPKISRAVFDGYCAGVSKIRLSSLKSTNKELKDWITVGVIVDKSDVRKSANGKEYVIWKIHDLKDVQQNPVKVLMFGDCAKNHWKLPPGFVIALVCPQFADEQQTSQEGKMPQTFKRNAPASNLVTLKLIKSNQVIELGVSANYAICKSFRQDGLRCSNFVNTSLSEVCIFHVTNEARRLAARRGTFSSISSMPKPHQEAQQNAGSSPNLFVRNSSANSMSLIAGQALNSSGTIRVSSANVQEARPKELKPTTLEEERKTLEEIVQSRPQSLSSRILKKATDAKMQSKSSPSAGRPTLSPSKLIKSMPSSSQTETKPASFAEFLKEAEKANSQVKNVLLKKEEDSIKSEPLSQSSVQPVPVPVVPRLGMNCHSSRGGRSAIVTLERSPQKRLASLQSAEDGETAPSSTRSPLVLDERAEAAKRRAVAVLKRKAAEASQTGIRLGSIDNPEESAAKKRKLESVDDTKLEELLKRRPKSYAAVQEAQNEELQTRLNKMEEREKLETFMNSTTSVKNVKVVTCKECGYTAQSASEFCKNKGHSLTWSKAEKRFFKCKSCRSRCVAFGLLPHKRCKTCGDKGEWERVAMCDERKVKLETEKLELRGEERKFVNS</sequence>
<feature type="region of interest" description="Disordered" evidence="9">
    <location>
        <begin position="443"/>
        <end position="464"/>
    </location>
</feature>
<dbReference type="Pfam" id="PF09329">
    <property type="entry name" value="zf-primase"/>
    <property type="match status" value="1"/>
</dbReference>
<evidence type="ECO:0000313" key="12">
    <source>
        <dbReference type="Proteomes" id="UP000218231"/>
    </source>
</evidence>
<keyword evidence="12" id="KW-1185">Reference proteome</keyword>
<keyword evidence="6" id="KW-0863">Zinc-finger</keyword>
<dbReference type="AlphaFoldDB" id="A0A2A2L3D6"/>
<evidence type="ECO:0000256" key="6">
    <source>
        <dbReference type="ARBA" id="ARBA00022771"/>
    </source>
</evidence>
<evidence type="ECO:0000256" key="8">
    <source>
        <dbReference type="ARBA" id="ARBA00023242"/>
    </source>
</evidence>
<dbReference type="Pfam" id="PF22379">
    <property type="entry name" value="OB_MCM10"/>
    <property type="match status" value="1"/>
</dbReference>
<evidence type="ECO:0000256" key="1">
    <source>
        <dbReference type="ARBA" id="ARBA00004123"/>
    </source>
</evidence>
<dbReference type="EMBL" id="LIAE01007250">
    <property type="protein sequence ID" value="PAV80577.1"/>
    <property type="molecule type" value="Genomic_DNA"/>
</dbReference>
<dbReference type="GO" id="GO:0003697">
    <property type="term" value="F:single-stranded DNA binding"/>
    <property type="evidence" value="ECO:0007669"/>
    <property type="project" value="InterPro"/>
</dbReference>
<proteinExistence type="inferred from homology"/>
<protein>
    <recommendedName>
        <fullName evidence="3">Protein MCM10 homolog</fullName>
    </recommendedName>
</protein>
<dbReference type="STRING" id="2018661.A0A2A2L3D6"/>
<feature type="region of interest" description="Disordered" evidence="9">
    <location>
        <begin position="240"/>
        <end position="262"/>
    </location>
</feature>
<keyword evidence="5" id="KW-0479">Metal-binding</keyword>
<comment type="similarity">
    <text evidence="2">Belongs to the MCM10 family.</text>
</comment>
<evidence type="ECO:0000256" key="5">
    <source>
        <dbReference type="ARBA" id="ARBA00022723"/>
    </source>
</evidence>
<evidence type="ECO:0000313" key="11">
    <source>
        <dbReference type="EMBL" id="PAV80577.1"/>
    </source>
</evidence>
<dbReference type="OrthoDB" id="273123at2759"/>
<evidence type="ECO:0000256" key="3">
    <source>
        <dbReference type="ARBA" id="ARBA00017770"/>
    </source>
</evidence>
<dbReference type="PANTHER" id="PTHR13454">
    <property type="entry name" value="PROTEIN MCM10 HOMOLOG"/>
    <property type="match status" value="1"/>
</dbReference>
<feature type="region of interest" description="Disordered" evidence="9">
    <location>
        <begin position="1"/>
        <end position="31"/>
    </location>
</feature>
<dbReference type="SMART" id="SM01280">
    <property type="entry name" value="Mcm10"/>
    <property type="match status" value="1"/>
</dbReference>
<dbReference type="GO" id="GO:0003688">
    <property type="term" value="F:DNA replication origin binding"/>
    <property type="evidence" value="ECO:0007669"/>
    <property type="project" value="TreeGrafter"/>
</dbReference>
<evidence type="ECO:0000256" key="7">
    <source>
        <dbReference type="ARBA" id="ARBA00022833"/>
    </source>
</evidence>
<dbReference type="Gene3D" id="2.40.50.140">
    <property type="entry name" value="Nucleic acid-binding proteins"/>
    <property type="match status" value="1"/>
</dbReference>
<dbReference type="GO" id="GO:0043596">
    <property type="term" value="C:nuclear replication fork"/>
    <property type="evidence" value="ECO:0007669"/>
    <property type="project" value="TreeGrafter"/>
</dbReference>
<dbReference type="PANTHER" id="PTHR13454:SF11">
    <property type="entry name" value="PROTEIN MCM10 HOMOLOG"/>
    <property type="match status" value="1"/>
</dbReference>
<dbReference type="InterPro" id="IPR040184">
    <property type="entry name" value="Mcm10"/>
</dbReference>
<dbReference type="Pfam" id="PF24863">
    <property type="entry name" value="zf-CCCH_Mcm10"/>
    <property type="match status" value="1"/>
</dbReference>
<feature type="region of interest" description="Disordered" evidence="9">
    <location>
        <begin position="288"/>
        <end position="307"/>
    </location>
</feature>
<feature type="compositionally biased region" description="Polar residues" evidence="9">
    <location>
        <begin position="250"/>
        <end position="262"/>
    </location>
</feature>
<reference evidence="11 12" key="1">
    <citation type="journal article" date="2017" name="Curr. Biol.">
        <title>Genome architecture and evolution of a unichromosomal asexual nematode.</title>
        <authorList>
            <person name="Fradin H."/>
            <person name="Zegar C."/>
            <person name="Gutwein M."/>
            <person name="Lucas J."/>
            <person name="Kovtun M."/>
            <person name="Corcoran D."/>
            <person name="Baugh L.R."/>
            <person name="Kiontke K."/>
            <person name="Gunsalus K."/>
            <person name="Fitch D.H."/>
            <person name="Piano F."/>
        </authorList>
    </citation>
    <scope>NUCLEOTIDE SEQUENCE [LARGE SCALE GENOMIC DNA]</scope>
    <source>
        <strain evidence="11">PF1309</strain>
    </source>
</reference>
<keyword evidence="7" id="KW-0862">Zinc</keyword>
<feature type="region of interest" description="Disordered" evidence="9">
    <location>
        <begin position="314"/>
        <end position="368"/>
    </location>
</feature>
<evidence type="ECO:0000259" key="10">
    <source>
        <dbReference type="SMART" id="SM01280"/>
    </source>
</evidence>
<feature type="compositionally biased region" description="Polar residues" evidence="9">
    <location>
        <begin position="358"/>
        <end position="367"/>
    </location>
</feature>
<gene>
    <name evidence="11" type="ORF">WR25_19119</name>
</gene>
<comment type="caution">
    <text evidence="11">The sequence shown here is derived from an EMBL/GenBank/DDBJ whole genome shotgun (WGS) entry which is preliminary data.</text>
</comment>
<dbReference type="InterPro" id="IPR015408">
    <property type="entry name" value="Znf_Mcm10/DnaG"/>
</dbReference>
<dbReference type="InterPro" id="IPR012340">
    <property type="entry name" value="NA-bd_OB-fold"/>
</dbReference>
<dbReference type="Proteomes" id="UP000218231">
    <property type="component" value="Unassembled WGS sequence"/>
</dbReference>
<dbReference type="GO" id="GO:0006270">
    <property type="term" value="P:DNA replication initiation"/>
    <property type="evidence" value="ECO:0007669"/>
    <property type="project" value="InterPro"/>
</dbReference>
<dbReference type="Pfam" id="PF09332">
    <property type="entry name" value="Mcm10"/>
    <property type="match status" value="1"/>
</dbReference>
<accession>A0A2A2L3D6</accession>
<keyword evidence="8" id="KW-0539">Nucleus</keyword>
<dbReference type="InterPro" id="IPR015411">
    <property type="entry name" value="Rep_factor_Mcm10_C"/>
</dbReference>
<comment type="subcellular location">
    <subcellularLocation>
        <location evidence="1">Nucleus</location>
    </subcellularLocation>
</comment>
<dbReference type="GO" id="GO:0008270">
    <property type="term" value="F:zinc ion binding"/>
    <property type="evidence" value="ECO:0007669"/>
    <property type="project" value="UniProtKB-KW"/>
</dbReference>
<feature type="compositionally biased region" description="Basic and acidic residues" evidence="9">
    <location>
        <begin position="14"/>
        <end position="30"/>
    </location>
</feature>
<evidence type="ECO:0000256" key="9">
    <source>
        <dbReference type="SAM" id="MobiDB-lite"/>
    </source>
</evidence>
<feature type="domain" description="Replication factor Mcm10 C-terminal" evidence="10">
    <location>
        <begin position="349"/>
        <end position="661"/>
    </location>
</feature>
<name>A0A2A2L3D6_9BILA</name>
<feature type="region of interest" description="Disordered" evidence="9">
    <location>
        <begin position="489"/>
        <end position="510"/>
    </location>
</feature>
<evidence type="ECO:0000256" key="2">
    <source>
        <dbReference type="ARBA" id="ARBA00009679"/>
    </source>
</evidence>
<dbReference type="InterPro" id="IPR056791">
    <property type="entry name" value="Znf_Mcm10_C"/>
</dbReference>
<dbReference type="InterPro" id="IPR055065">
    <property type="entry name" value="OB_MCM10"/>
</dbReference>
<feature type="compositionally biased region" description="Basic and acidic residues" evidence="9">
    <location>
        <begin position="295"/>
        <end position="307"/>
    </location>
</feature>
<keyword evidence="4" id="KW-0235">DNA replication</keyword>